<dbReference type="RefSeq" id="WP_342743069.1">
    <property type="nucleotide sequence ID" value="NZ_FZOA01000005.1"/>
</dbReference>
<name>A0A238ZSQ5_9PROT</name>
<dbReference type="Pfam" id="PF01593">
    <property type="entry name" value="Amino_oxidase"/>
    <property type="match status" value="1"/>
</dbReference>
<reference evidence="3" key="1">
    <citation type="submission" date="2017-06" db="EMBL/GenBank/DDBJ databases">
        <authorList>
            <person name="Varghese N."/>
            <person name="Submissions S."/>
        </authorList>
    </citation>
    <scope>NUCLEOTIDE SEQUENCE [LARGE SCALE GENOMIC DNA]</scope>
    <source>
        <strain evidence="3">Ca-68</strain>
    </source>
</reference>
<dbReference type="Proteomes" id="UP000198305">
    <property type="component" value="Unassembled WGS sequence"/>
</dbReference>
<dbReference type="NCBIfam" id="TIGR03467">
    <property type="entry name" value="HpnE"/>
    <property type="match status" value="1"/>
</dbReference>
<dbReference type="SUPFAM" id="SSF51905">
    <property type="entry name" value="FAD/NAD(P)-binding domain"/>
    <property type="match status" value="1"/>
</dbReference>
<dbReference type="PANTHER" id="PTHR42923:SF47">
    <property type="entry name" value="BLR3003 PROTEIN"/>
    <property type="match status" value="1"/>
</dbReference>
<dbReference type="EMBL" id="FZOA01000005">
    <property type="protein sequence ID" value="SNR86380.1"/>
    <property type="molecule type" value="Genomic_DNA"/>
</dbReference>
<evidence type="ECO:0000313" key="3">
    <source>
        <dbReference type="Proteomes" id="UP000198305"/>
    </source>
</evidence>
<accession>A0A238ZSQ5</accession>
<dbReference type="AlphaFoldDB" id="A0A238ZSQ5"/>
<dbReference type="InterPro" id="IPR036188">
    <property type="entry name" value="FAD/NAD-bd_sf"/>
</dbReference>
<dbReference type="InterPro" id="IPR002937">
    <property type="entry name" value="Amino_oxidase"/>
</dbReference>
<dbReference type="InterPro" id="IPR050464">
    <property type="entry name" value="Zeta_carotene_desat/Oxidored"/>
</dbReference>
<dbReference type="GO" id="GO:0016491">
    <property type="term" value="F:oxidoreductase activity"/>
    <property type="evidence" value="ECO:0007669"/>
    <property type="project" value="InterPro"/>
</dbReference>
<evidence type="ECO:0000259" key="1">
    <source>
        <dbReference type="Pfam" id="PF01593"/>
    </source>
</evidence>
<protein>
    <submittedName>
        <fullName evidence="2">Squalene-associated FAD-dependent desaturase</fullName>
    </submittedName>
</protein>
<dbReference type="InterPro" id="IPR017830">
    <property type="entry name" value="SQase_HpnE"/>
</dbReference>
<gene>
    <name evidence="2" type="ORF">SAMN05192560_1501</name>
</gene>
<proteinExistence type="predicted"/>
<feature type="domain" description="Amine oxidase" evidence="1">
    <location>
        <begin position="20"/>
        <end position="441"/>
    </location>
</feature>
<keyword evidence="3" id="KW-1185">Reference proteome</keyword>
<dbReference type="Gene3D" id="3.90.660.10">
    <property type="match status" value="1"/>
</dbReference>
<organism evidence="2 3">
    <name type="scientific">Methylobacillus rhizosphaerae</name>
    <dbReference type="NCBI Taxonomy" id="551994"/>
    <lineage>
        <taxon>Bacteria</taxon>
        <taxon>Pseudomonadati</taxon>
        <taxon>Pseudomonadota</taxon>
        <taxon>Betaproteobacteria</taxon>
        <taxon>Nitrosomonadales</taxon>
        <taxon>Methylophilaceae</taxon>
        <taxon>Methylobacillus</taxon>
    </lineage>
</organism>
<dbReference type="Gene3D" id="3.50.50.60">
    <property type="entry name" value="FAD/NAD(P)-binding domain"/>
    <property type="match status" value="2"/>
</dbReference>
<evidence type="ECO:0000313" key="2">
    <source>
        <dbReference type="EMBL" id="SNR86380.1"/>
    </source>
</evidence>
<dbReference type="PRINTS" id="PR00419">
    <property type="entry name" value="ADXRDTASE"/>
</dbReference>
<sequence>MADMDALLIPHVAIIGGGCAGLSAAAALARAGVRTTVFDSSHQLGGRARGIHWQGLTLDNGQHILLGAYARTLELLHLCGVAPDHGLMRLPLKLDMANEFSLSCPQYLPAPLHILAGLLQARGLSISERLAAVHFMASLKLRNFHLPADMPLQQLLEKQPARLTQMLWEPLCLAAVNTPISEASAQVFLNVLRDSFARKKSDSDLLLPRADLSTLIAEPAARFIAQHGGYIKLNSAITSIQAHDDTLQLQDRYATVGRFSHVVVATSPFRVAELLHDLPNMHALIDTCTALEYQPIYTIYLQYPANTRLPDAMCGLANQLGQWVFDRGQLYGQEGLIAVVISAEGSHQNMPQETLATAVHHELQSAFPSIRQVAPLWHKVIAEKRATFACRANMKRPLHATPHQRLWLAGDYVSTGDSLQDYPATIEGAIRSGFQVAENILKSL</sequence>
<dbReference type="PANTHER" id="PTHR42923">
    <property type="entry name" value="PROTOPORPHYRINOGEN OXIDASE"/>
    <property type="match status" value="1"/>
</dbReference>